<reference evidence="1 2" key="1">
    <citation type="submission" date="2016-08" db="EMBL/GenBank/DDBJ databases">
        <title>A Parts List for Fungal Cellulosomes Revealed by Comparative Genomics.</title>
        <authorList>
            <consortium name="DOE Joint Genome Institute"/>
            <person name="Haitjema C.H."/>
            <person name="Gilmore S.P."/>
            <person name="Henske J.K."/>
            <person name="Solomon K.V."/>
            <person name="De Groot R."/>
            <person name="Kuo A."/>
            <person name="Mondo S.J."/>
            <person name="Salamov A.A."/>
            <person name="Labutti K."/>
            <person name="Zhao Z."/>
            <person name="Chiniquy J."/>
            <person name="Barry K."/>
            <person name="Brewer H.M."/>
            <person name="Purvine S.O."/>
            <person name="Wright A.T."/>
            <person name="Boxma B."/>
            <person name="Van Alen T."/>
            <person name="Hackstein J.H."/>
            <person name="Baker S.E."/>
            <person name="Grigoriev I.V."/>
            <person name="O'Malley M.A."/>
        </authorList>
    </citation>
    <scope>NUCLEOTIDE SEQUENCE [LARGE SCALE GENOMIC DNA]</scope>
    <source>
        <strain evidence="1 2">S4</strain>
    </source>
</reference>
<reference evidence="1 2" key="2">
    <citation type="submission" date="2016-08" db="EMBL/GenBank/DDBJ databases">
        <title>Pervasive Adenine N6-methylation of Active Genes in Fungi.</title>
        <authorList>
            <consortium name="DOE Joint Genome Institute"/>
            <person name="Mondo S.J."/>
            <person name="Dannebaum R.O."/>
            <person name="Kuo R.C."/>
            <person name="Labutti K."/>
            <person name="Haridas S."/>
            <person name="Kuo A."/>
            <person name="Salamov A."/>
            <person name="Ahrendt S.R."/>
            <person name="Lipzen A."/>
            <person name="Sullivan W."/>
            <person name="Andreopoulos W.B."/>
            <person name="Clum A."/>
            <person name="Lindquist E."/>
            <person name="Daum C."/>
            <person name="Ramamoorthy G.K."/>
            <person name="Gryganskyi A."/>
            <person name="Culley D."/>
            <person name="Magnuson J.K."/>
            <person name="James T.Y."/>
            <person name="O'Malley M.A."/>
            <person name="Stajich J.E."/>
            <person name="Spatafora J.W."/>
            <person name="Visel A."/>
            <person name="Grigoriev I.V."/>
        </authorList>
    </citation>
    <scope>NUCLEOTIDE SEQUENCE [LARGE SCALE GENOMIC DNA]</scope>
    <source>
        <strain evidence="1 2">S4</strain>
    </source>
</reference>
<evidence type="ECO:0000313" key="2">
    <source>
        <dbReference type="Proteomes" id="UP000193944"/>
    </source>
</evidence>
<evidence type="ECO:0000313" key="1">
    <source>
        <dbReference type="EMBL" id="ORX86102.1"/>
    </source>
</evidence>
<dbReference type="EMBL" id="MCFG01000025">
    <property type="protein sequence ID" value="ORX86102.1"/>
    <property type="molecule type" value="Genomic_DNA"/>
</dbReference>
<proteinExistence type="predicted"/>
<comment type="caution">
    <text evidence="1">The sequence shown here is derived from an EMBL/GenBank/DDBJ whole genome shotgun (WGS) entry which is preliminary data.</text>
</comment>
<dbReference type="AlphaFoldDB" id="A0A1Y1XK61"/>
<organism evidence="1 2">
    <name type="scientific">Anaeromyces robustus</name>
    <dbReference type="NCBI Taxonomy" id="1754192"/>
    <lineage>
        <taxon>Eukaryota</taxon>
        <taxon>Fungi</taxon>
        <taxon>Fungi incertae sedis</taxon>
        <taxon>Chytridiomycota</taxon>
        <taxon>Chytridiomycota incertae sedis</taxon>
        <taxon>Neocallimastigomycetes</taxon>
        <taxon>Neocallimastigales</taxon>
        <taxon>Neocallimastigaceae</taxon>
        <taxon>Anaeromyces</taxon>
    </lineage>
</organism>
<accession>A0A1Y1XK61</accession>
<dbReference type="Proteomes" id="UP000193944">
    <property type="component" value="Unassembled WGS sequence"/>
</dbReference>
<keyword evidence="2" id="KW-1185">Reference proteome</keyword>
<protein>
    <submittedName>
        <fullName evidence="1">Uncharacterized protein</fullName>
    </submittedName>
</protein>
<gene>
    <name evidence="1" type="ORF">BCR32DRAFT_290222</name>
</gene>
<sequence>MNLFIPNNHYESLEKQLLKEYINIILNDFINNNNSCKYFYNENKNTRYRIICNSTYPYVKNENIETTTEENVLNKFQYMQNFHISSNYIKSNKNIEITNSVNEHVEYIKFYLKTKMKPKVKIFYLMKHKNLIQNTYYVAAKTYGFPSPYTTSFRIGPACLSNSNTFKTGRILSSPNPYRRNRRLPSQSLDRNLKTTYTAFELPLVRGPAPGLEPASNDTSTDPLNALPNWDWVKSPLK</sequence>
<name>A0A1Y1XK61_9FUNG</name>